<feature type="domain" description="GHMP kinase N-terminal" evidence="6">
    <location>
        <begin position="61"/>
        <end position="119"/>
    </location>
</feature>
<reference evidence="8 9" key="1">
    <citation type="journal article" date="2007" name="Appl. Environ. Microbiol.">
        <title>Isolation of key methanogens for global methane emission from rice paddy fields: a novel isolate affiliated with the clone cluster rice cluster I.</title>
        <authorList>
            <person name="Sakai S."/>
            <person name="Imachi H."/>
            <person name="Sekiguchi Y."/>
            <person name="Ohashi A."/>
            <person name="Harada H."/>
            <person name="Kamagata Y."/>
        </authorList>
    </citation>
    <scope>NUCLEOTIDE SEQUENCE [LARGE SCALE GENOMIC DNA]</scope>
    <source>
        <strain evidence="9">DSM 17711 / JCM 13418 / NBRC 101707 / SANAE</strain>
    </source>
</reference>
<dbReference type="KEGG" id="mpd:MCP_1555"/>
<dbReference type="NCBIfam" id="NF040726">
    <property type="entry name" value="BetaRFA-P_synth"/>
    <property type="match status" value="1"/>
</dbReference>
<dbReference type="FunCoup" id="D1YYV5">
    <property type="interactions" value="1"/>
</dbReference>
<dbReference type="NCBIfam" id="TIGR00144">
    <property type="entry name" value="beta_RFAP_syn"/>
    <property type="match status" value="1"/>
</dbReference>
<evidence type="ECO:0000313" key="9">
    <source>
        <dbReference type="Proteomes" id="UP000001882"/>
    </source>
</evidence>
<dbReference type="EMBL" id="AP011532">
    <property type="protein sequence ID" value="BAI61627.1"/>
    <property type="molecule type" value="Genomic_DNA"/>
</dbReference>
<dbReference type="InterPro" id="IPR013750">
    <property type="entry name" value="GHMP_kinase_C_dom"/>
</dbReference>
<dbReference type="Pfam" id="PF08544">
    <property type="entry name" value="GHMP_kinases_C"/>
    <property type="match status" value="1"/>
</dbReference>
<feature type="domain" description="GHMP kinase C-terminal" evidence="7">
    <location>
        <begin position="215"/>
        <end position="281"/>
    </location>
</feature>
<evidence type="ECO:0000256" key="3">
    <source>
        <dbReference type="ARBA" id="ARBA00022741"/>
    </source>
</evidence>
<keyword evidence="9" id="KW-1185">Reference proteome</keyword>
<dbReference type="UniPathway" id="UPA00065"/>
<evidence type="ECO:0000259" key="6">
    <source>
        <dbReference type="Pfam" id="PF00288"/>
    </source>
</evidence>
<dbReference type="InterPro" id="IPR006204">
    <property type="entry name" value="GHMP_kinase_N_dom"/>
</dbReference>
<keyword evidence="5" id="KW-0328">Glycosyltransferase</keyword>
<evidence type="ECO:0000256" key="4">
    <source>
        <dbReference type="ARBA" id="ARBA00022840"/>
    </source>
</evidence>
<comment type="pathway">
    <text evidence="5">Cofactor biosynthesis; 5,6,7,8-tetrahydromethanopterin biosynthesis.</text>
</comment>
<keyword evidence="3" id="KW-0547">Nucleotide-binding</keyword>
<dbReference type="OrthoDB" id="85156at2157"/>
<dbReference type="Pfam" id="PF00288">
    <property type="entry name" value="GHMP_kinases_N"/>
    <property type="match status" value="1"/>
</dbReference>
<evidence type="ECO:0000256" key="5">
    <source>
        <dbReference type="PIRNR" id="PIRNR004884"/>
    </source>
</evidence>
<dbReference type="EC" id="2.4.2.54" evidence="5"/>
<reference evidence="8 9" key="2">
    <citation type="journal article" date="2008" name="Int. J. Syst. Evol. Microbiol.">
        <title>Methanocella paludicola gen. nov., sp. nov., a methane-producing archaeon, the first isolate of the lineage 'Rice Cluster I', and proposal of the new archaeal order Methanocellales ord. nov.</title>
        <authorList>
            <person name="Sakai S."/>
            <person name="Imachi H."/>
            <person name="Hanada S."/>
            <person name="Ohashi A."/>
            <person name="Harada H."/>
            <person name="Kamagata Y."/>
        </authorList>
    </citation>
    <scope>NUCLEOTIDE SEQUENCE [LARGE SCALE GENOMIC DNA]</scope>
    <source>
        <strain evidence="9">DSM 17711 / JCM 13418 / NBRC 101707 / SANAE</strain>
    </source>
</reference>
<comment type="similarity">
    <text evidence="5">Belongs to the beta-RFA-P synthase family.</text>
</comment>
<accession>D1YYV5</accession>
<comment type="catalytic activity">
    <reaction evidence="5">
        <text>5-phospho-alpha-D-ribose 1-diphosphate + 4-hydroxybenzoate + H(+) = 4-(beta-D-ribofuranosyl)phenol 5'-phosphate + CO2 + diphosphate</text>
        <dbReference type="Rhea" id="RHEA:48556"/>
        <dbReference type="ChEBI" id="CHEBI:15378"/>
        <dbReference type="ChEBI" id="CHEBI:16526"/>
        <dbReference type="ChEBI" id="CHEBI:17879"/>
        <dbReference type="ChEBI" id="CHEBI:33019"/>
        <dbReference type="ChEBI" id="CHEBI:58017"/>
        <dbReference type="ChEBI" id="CHEBI:82767"/>
        <dbReference type="EC" id="2.4.2.54"/>
    </reaction>
</comment>
<reference evidence="9" key="3">
    <citation type="journal article" date="2011" name="PLoS ONE">
        <title>Genome sequence of a mesophilic hydrogenotrophic methanogen Methanocella paludicola, the first cultivated representative of the order Methanocellales.</title>
        <authorList>
            <person name="Sakai S."/>
            <person name="Takaki Y."/>
            <person name="Shimamura S."/>
            <person name="Sekine M."/>
            <person name="Tajima T."/>
            <person name="Kosugi H."/>
            <person name="Ichikawa N."/>
            <person name="Tasumi E."/>
            <person name="Hiraki A.T."/>
            <person name="Shimizu A."/>
            <person name="Kato Y."/>
            <person name="Nishiko R."/>
            <person name="Mori K."/>
            <person name="Fujita N."/>
            <person name="Imachi H."/>
            <person name="Takai K."/>
        </authorList>
    </citation>
    <scope>NUCLEOTIDE SEQUENCE [LARGE SCALE GENOMIC DNA]</scope>
    <source>
        <strain evidence="9">DSM 17711 / JCM 13418 / NBRC 101707 / SANAE</strain>
    </source>
</reference>
<sequence>MLRIRTPSRLHMTLIDMNGEIGRIDGGIGITLDKPYIEITAKKSDTVTVKGDPDLRERMRKACEAFGPGYGVEIDIKKSYWNHIGLGSGTQAALAAGTAVAKLYGLDMSSAEVALKVGRGGLSGVGIGAFDKGGFILDGGHKTSVKKAFLPDSFADGVPPAPLIMSCPFPDWDIVLATLPMKGAHDLYEKDVFARTCPLPLREIERLSHIILMQMLPSIVEKDLEAFGTALNAIQGVGFKKREVDLQPGACEILRVMTEAGAPGAGMSSFGPTVFAVTDRSGPIMSEVKSNCPDCMVMKTRARNSGADIECLP</sequence>
<protein>
    <recommendedName>
        <fullName evidence="5">Beta-ribofuranosylaminobenzene 5'-phosphate synthase</fullName>
        <shortName evidence="5">Beta-RFA-P synthase</shortName>
        <ecNumber evidence="5">2.4.2.54</ecNumber>
    </recommendedName>
</protein>
<keyword evidence="1" id="KW-0028">Amino-acid biosynthesis</keyword>
<dbReference type="PANTHER" id="PTHR20861">
    <property type="entry name" value="HOMOSERINE/4-DIPHOSPHOCYTIDYL-2-C-METHYL-D-ERYTHRITOL KINASE"/>
    <property type="match status" value="1"/>
</dbReference>
<dbReference type="InterPro" id="IPR053442">
    <property type="entry name" value="Beta-RFA-P_synthase"/>
</dbReference>
<dbReference type="GO" id="GO:0043793">
    <property type="term" value="F:beta-ribofuranosylaminobenzene 5'-phosphate synthase activity"/>
    <property type="evidence" value="ECO:0007669"/>
    <property type="project" value="UniProtKB-EC"/>
</dbReference>
<dbReference type="GO" id="GO:0008652">
    <property type="term" value="P:amino acid biosynthetic process"/>
    <property type="evidence" value="ECO:0007669"/>
    <property type="project" value="UniProtKB-KW"/>
</dbReference>
<dbReference type="RefSeq" id="WP_012900306.1">
    <property type="nucleotide sequence ID" value="NC_013665.1"/>
</dbReference>
<organism evidence="8 9">
    <name type="scientific">Methanocella paludicola (strain DSM 17711 / JCM 13418 / NBRC 101707 / SANAE)</name>
    <dbReference type="NCBI Taxonomy" id="304371"/>
    <lineage>
        <taxon>Archaea</taxon>
        <taxon>Methanobacteriati</taxon>
        <taxon>Methanobacteriota</taxon>
        <taxon>Stenosarchaea group</taxon>
        <taxon>Methanomicrobia</taxon>
        <taxon>Methanocellales</taxon>
        <taxon>Methanocellaceae</taxon>
        <taxon>Methanocella</taxon>
    </lineage>
</organism>
<evidence type="ECO:0000259" key="7">
    <source>
        <dbReference type="Pfam" id="PF08544"/>
    </source>
</evidence>
<dbReference type="GO" id="GO:0005524">
    <property type="term" value="F:ATP binding"/>
    <property type="evidence" value="ECO:0007669"/>
    <property type="project" value="UniProtKB-UniRule"/>
</dbReference>
<name>D1YYV5_METPS</name>
<evidence type="ECO:0000256" key="2">
    <source>
        <dbReference type="ARBA" id="ARBA00022679"/>
    </source>
</evidence>
<comment type="subunit">
    <text evidence="5">Homodimer.</text>
</comment>
<comment type="function">
    <text evidence="5">Catalyzes the condensation of 4-aminobenzoate (pABA) with 5-phospho-alpha-D-ribose 1-diphosphate (PRPP) to produce beta-ribofuranosylaminobenzene 5'-phosphate (beta-RFA-P).</text>
</comment>
<dbReference type="Gene3D" id="3.30.230.10">
    <property type="match status" value="1"/>
</dbReference>
<dbReference type="PATRIC" id="fig|304371.9.peg.1591"/>
<keyword evidence="2 5" id="KW-0808">Transferase</keyword>
<evidence type="ECO:0000313" key="8">
    <source>
        <dbReference type="EMBL" id="BAI61627.1"/>
    </source>
</evidence>
<proteinExistence type="inferred from homology"/>
<dbReference type="Proteomes" id="UP000001882">
    <property type="component" value="Chromosome"/>
</dbReference>
<evidence type="ECO:0000256" key="1">
    <source>
        <dbReference type="ARBA" id="ARBA00022605"/>
    </source>
</evidence>
<dbReference type="SUPFAM" id="SSF54211">
    <property type="entry name" value="Ribosomal protein S5 domain 2-like"/>
    <property type="match status" value="1"/>
</dbReference>
<dbReference type="InParanoid" id="D1YYV5"/>
<dbReference type="eggNOG" id="arCOG01026">
    <property type="taxonomic scope" value="Archaea"/>
</dbReference>
<dbReference type="InterPro" id="IPR020568">
    <property type="entry name" value="Ribosomal_Su5_D2-typ_SF"/>
</dbReference>
<dbReference type="InterPro" id="IPR014721">
    <property type="entry name" value="Ribsml_uS5_D2-typ_fold_subgr"/>
</dbReference>
<dbReference type="SUPFAM" id="SSF55060">
    <property type="entry name" value="GHMP Kinase, C-terminal domain"/>
    <property type="match status" value="1"/>
</dbReference>
<dbReference type="STRING" id="304371.MCP_1555"/>
<dbReference type="GeneID" id="8681491"/>
<dbReference type="InterPro" id="IPR004422">
    <property type="entry name" value="RFAP_synthase"/>
</dbReference>
<dbReference type="PANTHER" id="PTHR20861:SF6">
    <property type="entry name" value="BETA-RIBOFURANOSYLPHENOL 5'-PHOSPHATE SYNTHASE"/>
    <property type="match status" value="1"/>
</dbReference>
<keyword evidence="4" id="KW-0067">ATP-binding</keyword>
<dbReference type="InterPro" id="IPR036554">
    <property type="entry name" value="GHMP_kinase_C_sf"/>
</dbReference>
<dbReference type="PIRSF" id="PIRSF004884">
    <property type="entry name" value="Sugar_kin_arch"/>
    <property type="match status" value="1"/>
</dbReference>
<dbReference type="AlphaFoldDB" id="D1YYV5"/>
<gene>
    <name evidence="8" type="primary">mptG-1</name>
    <name evidence="8" type="ordered locus">MCP_1555</name>
</gene>